<dbReference type="Proteomes" id="UP001382455">
    <property type="component" value="Unassembled WGS sequence"/>
</dbReference>
<keyword evidence="9" id="KW-0547">Nucleotide-binding</keyword>
<dbReference type="Pfam" id="PF00512">
    <property type="entry name" value="HisKA"/>
    <property type="match status" value="1"/>
</dbReference>
<dbReference type="GO" id="GO:0005524">
    <property type="term" value="F:ATP binding"/>
    <property type="evidence" value="ECO:0007669"/>
    <property type="project" value="UniProtKB-KW"/>
</dbReference>
<dbReference type="SMART" id="SM00448">
    <property type="entry name" value="REC"/>
    <property type="match status" value="1"/>
</dbReference>
<dbReference type="PROSITE" id="PS50110">
    <property type="entry name" value="RESPONSE_REGULATORY"/>
    <property type="match status" value="1"/>
</dbReference>
<accession>A0ABU8EXD5</accession>
<dbReference type="InterPro" id="IPR003661">
    <property type="entry name" value="HisK_dim/P_dom"/>
</dbReference>
<dbReference type="PROSITE" id="PS50109">
    <property type="entry name" value="HIS_KIN"/>
    <property type="match status" value="1"/>
</dbReference>
<reference evidence="9 10" key="1">
    <citation type="submission" date="2023-12" db="EMBL/GenBank/DDBJ databases">
        <title>Friends and Foes: Symbiotic and Algicidal bacterial influence on Karenia brevis blooms.</title>
        <authorList>
            <person name="Fei C."/>
            <person name="Mohamed A.R."/>
            <person name="Booker A."/>
            <person name="Arshad M."/>
            <person name="Klass S."/>
            <person name="Ahn S."/>
            <person name="Gilbert P.M."/>
            <person name="Heil C.A."/>
            <person name="Martinez J.M."/>
            <person name="Amin S.A."/>
        </authorList>
    </citation>
    <scope>NUCLEOTIDE SEQUENCE [LARGE SCALE GENOMIC DNA]</scope>
    <source>
        <strain evidence="9 10">CE15</strain>
    </source>
</reference>
<dbReference type="InterPro" id="IPR000700">
    <property type="entry name" value="PAS-assoc_C"/>
</dbReference>
<dbReference type="RefSeq" id="WP_336436593.1">
    <property type="nucleotide sequence ID" value="NZ_JBAWKS010000002.1"/>
</dbReference>
<keyword evidence="4" id="KW-0902">Two-component regulatory system</keyword>
<evidence type="ECO:0000313" key="9">
    <source>
        <dbReference type="EMBL" id="MEI4551640.1"/>
    </source>
</evidence>
<evidence type="ECO:0000256" key="4">
    <source>
        <dbReference type="ARBA" id="ARBA00023012"/>
    </source>
</evidence>
<evidence type="ECO:0000256" key="2">
    <source>
        <dbReference type="ARBA" id="ARBA00012438"/>
    </source>
</evidence>
<keyword evidence="3 5" id="KW-0597">Phosphoprotein</keyword>
<proteinExistence type="predicted"/>
<evidence type="ECO:0000256" key="3">
    <source>
        <dbReference type="ARBA" id="ARBA00022553"/>
    </source>
</evidence>
<evidence type="ECO:0000313" key="10">
    <source>
        <dbReference type="Proteomes" id="UP001382455"/>
    </source>
</evidence>
<comment type="catalytic activity">
    <reaction evidence="1">
        <text>ATP + protein L-histidine = ADP + protein N-phospho-L-histidine.</text>
        <dbReference type="EC" id="2.7.13.3"/>
    </reaction>
</comment>
<dbReference type="PANTHER" id="PTHR45339:SF1">
    <property type="entry name" value="HYBRID SIGNAL TRANSDUCTION HISTIDINE KINASE J"/>
    <property type="match status" value="1"/>
</dbReference>
<dbReference type="InterPro" id="IPR004358">
    <property type="entry name" value="Sig_transdc_His_kin-like_C"/>
</dbReference>
<gene>
    <name evidence="9" type="ORF">WAE96_18330</name>
</gene>
<dbReference type="SMART" id="SM00387">
    <property type="entry name" value="HATPase_c"/>
    <property type="match status" value="1"/>
</dbReference>
<feature type="domain" description="PAC" evidence="8">
    <location>
        <begin position="243"/>
        <end position="295"/>
    </location>
</feature>
<feature type="modified residue" description="4-aspartylphosphate" evidence="5">
    <location>
        <position position="599"/>
    </location>
</feature>
<name>A0ABU8EXD5_9GAMM</name>
<dbReference type="SUPFAM" id="SSF47384">
    <property type="entry name" value="Homodimeric domain of signal transducing histidine kinase"/>
    <property type="match status" value="1"/>
</dbReference>
<feature type="domain" description="Histidine kinase" evidence="6">
    <location>
        <begin position="313"/>
        <end position="529"/>
    </location>
</feature>
<dbReference type="Gene3D" id="3.30.565.10">
    <property type="entry name" value="Histidine kinase-like ATPase, C-terminal domain"/>
    <property type="match status" value="1"/>
</dbReference>
<evidence type="ECO:0000256" key="5">
    <source>
        <dbReference type="PROSITE-ProRule" id="PRU00169"/>
    </source>
</evidence>
<dbReference type="InterPro" id="IPR011006">
    <property type="entry name" value="CheY-like_superfamily"/>
</dbReference>
<evidence type="ECO:0000259" key="6">
    <source>
        <dbReference type="PROSITE" id="PS50109"/>
    </source>
</evidence>
<dbReference type="SUPFAM" id="SSF55785">
    <property type="entry name" value="PYP-like sensor domain (PAS domain)"/>
    <property type="match status" value="1"/>
</dbReference>
<dbReference type="SUPFAM" id="SSF52172">
    <property type="entry name" value="CheY-like"/>
    <property type="match status" value="1"/>
</dbReference>
<sequence>MERLNANDMLRVVNELLSSKNAAELLVKLQLGLRPIAEISDILVLTQDANQLCALTSTFEPLCGVCLLEPSFVKKVFERNVCAANICQLPNDWILPSHCNETVIFVANNFAERKGVFVLFIKGGDDIGRMENALSSVDTLFRQAFLQLDQQHQMSQMLLDRTYALTQSQQRFQAYAELASDWFWETDESMCFTYLSFLEQTKPSNFSHFLHKSPLNIRSDSESTQFKKWEHFLHLVRQHSEIHEFEFEAIDNQGHRVWVSISGKAKFNADNSFAGYLGIAKDISFAKQREYDLKLAKEKAESANKAKSHFLAVMSHEIRTPMNAILGILELLEDTQPNEKQLELIDFMRDSAKLLQGVISDTLDFAKIESGTLALENSNINLHKLIKNLVQQFETQAVKKGIHFNAILGGGVPEQINTDGVRLSQVLLNLLGNAFKFTLEGEVSLLVNRSDTELFITVKDTGVGIDEAQIQTLFEPFSQLHDKQVGRQQGVGLGLSITKRLLELMEGKIECASEIGVGTEFIVTIPLIPLITADGHVKDAEIENSIPSYRILVAEDNPANQFIIKAILEKRNHMVVLADNGESAVAAVKKSRFDLVLMDMVMPVMDGVTAARTIRTELGELAPPIIALTANAGLADKTKCLNAGMQDVLTKPLNSALLDEKIKALFS</sequence>
<dbReference type="PRINTS" id="PR00344">
    <property type="entry name" value="BCTRLSENSOR"/>
</dbReference>
<dbReference type="SUPFAM" id="SSF55874">
    <property type="entry name" value="ATPase domain of HSP90 chaperone/DNA topoisomerase II/histidine kinase"/>
    <property type="match status" value="1"/>
</dbReference>
<organism evidence="9 10">
    <name type="scientific">Pseudoalteromonas spongiae</name>
    <dbReference type="NCBI Taxonomy" id="298657"/>
    <lineage>
        <taxon>Bacteria</taxon>
        <taxon>Pseudomonadati</taxon>
        <taxon>Pseudomonadota</taxon>
        <taxon>Gammaproteobacteria</taxon>
        <taxon>Alteromonadales</taxon>
        <taxon>Pseudoalteromonadaceae</taxon>
        <taxon>Pseudoalteromonas</taxon>
    </lineage>
</organism>
<dbReference type="PROSITE" id="PS50113">
    <property type="entry name" value="PAC"/>
    <property type="match status" value="1"/>
</dbReference>
<evidence type="ECO:0000256" key="1">
    <source>
        <dbReference type="ARBA" id="ARBA00000085"/>
    </source>
</evidence>
<comment type="caution">
    <text evidence="9">The sequence shown here is derived from an EMBL/GenBank/DDBJ whole genome shotgun (WGS) entry which is preliminary data.</text>
</comment>
<dbReference type="CDD" id="cd00082">
    <property type="entry name" value="HisKA"/>
    <property type="match status" value="1"/>
</dbReference>
<dbReference type="CDD" id="cd17546">
    <property type="entry name" value="REC_hyHK_CKI1_RcsC-like"/>
    <property type="match status" value="1"/>
</dbReference>
<dbReference type="Pfam" id="PF02518">
    <property type="entry name" value="HATPase_c"/>
    <property type="match status" value="1"/>
</dbReference>
<dbReference type="SMART" id="SM00388">
    <property type="entry name" value="HisKA"/>
    <property type="match status" value="1"/>
</dbReference>
<dbReference type="Gene3D" id="3.30.450.20">
    <property type="entry name" value="PAS domain"/>
    <property type="match status" value="1"/>
</dbReference>
<dbReference type="InterPro" id="IPR036097">
    <property type="entry name" value="HisK_dim/P_sf"/>
</dbReference>
<dbReference type="InterPro" id="IPR036890">
    <property type="entry name" value="HATPase_C_sf"/>
</dbReference>
<dbReference type="InterPro" id="IPR035965">
    <property type="entry name" value="PAS-like_dom_sf"/>
</dbReference>
<dbReference type="EMBL" id="JBAWKS010000002">
    <property type="protein sequence ID" value="MEI4551640.1"/>
    <property type="molecule type" value="Genomic_DNA"/>
</dbReference>
<protein>
    <recommendedName>
        <fullName evidence="2">histidine kinase</fullName>
        <ecNumber evidence="2">2.7.13.3</ecNumber>
    </recommendedName>
</protein>
<dbReference type="Pfam" id="PF00072">
    <property type="entry name" value="Response_reg"/>
    <property type="match status" value="1"/>
</dbReference>
<keyword evidence="10" id="KW-1185">Reference proteome</keyword>
<dbReference type="CDD" id="cd16922">
    <property type="entry name" value="HATPase_EvgS-ArcB-TorS-like"/>
    <property type="match status" value="1"/>
</dbReference>
<dbReference type="Gene3D" id="1.10.287.130">
    <property type="match status" value="1"/>
</dbReference>
<keyword evidence="9" id="KW-0067">ATP-binding</keyword>
<dbReference type="PANTHER" id="PTHR45339">
    <property type="entry name" value="HYBRID SIGNAL TRANSDUCTION HISTIDINE KINASE J"/>
    <property type="match status" value="1"/>
</dbReference>
<dbReference type="InterPro" id="IPR005467">
    <property type="entry name" value="His_kinase_dom"/>
</dbReference>
<dbReference type="InterPro" id="IPR001789">
    <property type="entry name" value="Sig_transdc_resp-reg_receiver"/>
</dbReference>
<dbReference type="InterPro" id="IPR003594">
    <property type="entry name" value="HATPase_dom"/>
</dbReference>
<evidence type="ECO:0000259" key="7">
    <source>
        <dbReference type="PROSITE" id="PS50110"/>
    </source>
</evidence>
<feature type="domain" description="Response regulatory" evidence="7">
    <location>
        <begin position="550"/>
        <end position="666"/>
    </location>
</feature>
<dbReference type="Gene3D" id="3.40.50.2300">
    <property type="match status" value="1"/>
</dbReference>
<evidence type="ECO:0000259" key="8">
    <source>
        <dbReference type="PROSITE" id="PS50113"/>
    </source>
</evidence>
<dbReference type="EC" id="2.7.13.3" evidence="2"/>